<evidence type="ECO:0000313" key="10">
    <source>
        <dbReference type="EMBL" id="REC63549.1"/>
    </source>
</evidence>
<comment type="similarity">
    <text evidence="1 5 6">Belongs to the peptidase S8 family.</text>
</comment>
<feature type="chain" id="PRO_5017568404" evidence="7">
    <location>
        <begin position="23"/>
        <end position="452"/>
    </location>
</feature>
<dbReference type="PROSITE" id="PS00138">
    <property type="entry name" value="SUBTILASE_SER"/>
    <property type="match status" value="1"/>
</dbReference>
<dbReference type="PROSITE" id="PS00137">
    <property type="entry name" value="SUBTILASE_HIS"/>
    <property type="match status" value="1"/>
</dbReference>
<sequence length="452" mass="47753">MKRKNKISLLLLAAAITVSCNSDRLSDSPESNPDANAAVNSDAIASGDAKPIPGQYVVVLNDGVLEKNGFTVSKGTNNSRDSYLRQTGVLLDKLKNSDGLKLGIDNQKISNAFGYALEGFVAKNLTDAEVETLKKDSRIKSVEQDYQVSLGTSTRAVTQAVSSQETPWGITRIGGAGDGTGKTAWVIDSGIDLDHPDLNVDTQRSVSFAGDNNPDDGNGHGTHVAGTIAALNNNIGVVGVAAGAKVVALKVLKNDGFGDFSWTVSALDYVYANASVNDVVNMSLGPANGRLRLSTTDQAVLKVAEKGIKIAIAAGNSYDDANYYSPAAVNHANIYTISAVAQGDYWASFSNYGTCVDYAAPGYQVKSTWLNGGYNTISGTSMASPHAAGVLLLGTPKADGSVKSAYWEYKYGFLTNGTFGKYYTGKYGPTNTYVLADYRSDKDGVIDNIIHR</sequence>
<name>A0A3D9CCQ2_9FLAO</name>
<evidence type="ECO:0000256" key="4">
    <source>
        <dbReference type="ARBA" id="ARBA00022825"/>
    </source>
</evidence>
<feature type="domain" description="Inhibitor I9" evidence="9">
    <location>
        <begin position="55"/>
        <end position="150"/>
    </location>
</feature>
<evidence type="ECO:0000256" key="1">
    <source>
        <dbReference type="ARBA" id="ARBA00011073"/>
    </source>
</evidence>
<proteinExistence type="inferred from homology"/>
<dbReference type="PROSITE" id="PS51257">
    <property type="entry name" value="PROKAR_LIPOPROTEIN"/>
    <property type="match status" value="1"/>
</dbReference>
<dbReference type="Gene3D" id="3.40.50.200">
    <property type="entry name" value="Peptidase S8/S53 domain"/>
    <property type="match status" value="1"/>
</dbReference>
<dbReference type="InterPro" id="IPR036852">
    <property type="entry name" value="Peptidase_S8/S53_dom_sf"/>
</dbReference>
<keyword evidence="11" id="KW-1185">Reference proteome</keyword>
<evidence type="ECO:0000256" key="6">
    <source>
        <dbReference type="RuleBase" id="RU003355"/>
    </source>
</evidence>
<dbReference type="EMBL" id="QNVT01000003">
    <property type="protein sequence ID" value="REC63549.1"/>
    <property type="molecule type" value="Genomic_DNA"/>
</dbReference>
<comment type="caution">
    <text evidence="10">The sequence shown here is derived from an EMBL/GenBank/DDBJ whole genome shotgun (WGS) entry which is preliminary data.</text>
</comment>
<feature type="domain" description="Peptidase S8/S53" evidence="8">
    <location>
        <begin position="186"/>
        <end position="393"/>
    </location>
</feature>
<dbReference type="InterPro" id="IPR000209">
    <property type="entry name" value="Peptidase_S8/S53_dom"/>
</dbReference>
<dbReference type="InterPro" id="IPR022398">
    <property type="entry name" value="Peptidase_S8_His-AS"/>
</dbReference>
<keyword evidence="2 5" id="KW-0645">Protease</keyword>
<dbReference type="GO" id="GO:0006508">
    <property type="term" value="P:proteolysis"/>
    <property type="evidence" value="ECO:0007669"/>
    <property type="project" value="UniProtKB-KW"/>
</dbReference>
<evidence type="ECO:0000256" key="3">
    <source>
        <dbReference type="ARBA" id="ARBA00022801"/>
    </source>
</evidence>
<keyword evidence="3 5" id="KW-0378">Hydrolase</keyword>
<feature type="active site" description="Charge relay system" evidence="5">
    <location>
        <position position="381"/>
    </location>
</feature>
<dbReference type="RefSeq" id="WP_115969551.1">
    <property type="nucleotide sequence ID" value="NZ_QNVT01000003.1"/>
</dbReference>
<feature type="signal peptide" evidence="7">
    <location>
        <begin position="1"/>
        <end position="22"/>
    </location>
</feature>
<dbReference type="Proteomes" id="UP000256686">
    <property type="component" value="Unassembled WGS sequence"/>
</dbReference>
<evidence type="ECO:0000259" key="9">
    <source>
        <dbReference type="Pfam" id="PF05922"/>
    </source>
</evidence>
<dbReference type="InterPro" id="IPR010259">
    <property type="entry name" value="S8pro/Inhibitor_I9"/>
</dbReference>
<reference evidence="11" key="1">
    <citation type="submission" date="2018-06" db="EMBL/GenBank/DDBJ databases">
        <authorList>
            <person name="Lum Nde A."/>
            <person name="Hugo C."/>
        </authorList>
    </citation>
    <scope>NUCLEOTIDE SEQUENCE [LARGE SCALE GENOMIC DNA]</scope>
    <source>
        <strain evidence="11">1_F178</strain>
    </source>
</reference>
<dbReference type="InterPro" id="IPR037045">
    <property type="entry name" value="S8pro/Inhibitor_I9_sf"/>
</dbReference>
<gene>
    <name evidence="10" type="ORF">DRF65_05505</name>
</gene>
<evidence type="ECO:0000313" key="11">
    <source>
        <dbReference type="Proteomes" id="UP000256686"/>
    </source>
</evidence>
<dbReference type="PRINTS" id="PR00723">
    <property type="entry name" value="SUBTILISIN"/>
</dbReference>
<dbReference type="PROSITE" id="PS51892">
    <property type="entry name" value="SUBTILASE"/>
    <property type="match status" value="1"/>
</dbReference>
<dbReference type="GO" id="GO:0004252">
    <property type="term" value="F:serine-type endopeptidase activity"/>
    <property type="evidence" value="ECO:0007669"/>
    <property type="project" value="UniProtKB-UniRule"/>
</dbReference>
<dbReference type="Gene3D" id="3.30.70.80">
    <property type="entry name" value="Peptidase S8 propeptide/proteinase inhibitor I9"/>
    <property type="match status" value="1"/>
</dbReference>
<evidence type="ECO:0000256" key="5">
    <source>
        <dbReference type="PROSITE-ProRule" id="PRU01240"/>
    </source>
</evidence>
<organism evidence="10 11">
    <name type="scientific">Chryseobacterium pennae</name>
    <dbReference type="NCBI Taxonomy" id="2258962"/>
    <lineage>
        <taxon>Bacteria</taxon>
        <taxon>Pseudomonadati</taxon>
        <taxon>Bacteroidota</taxon>
        <taxon>Flavobacteriia</taxon>
        <taxon>Flavobacteriales</taxon>
        <taxon>Weeksellaceae</taxon>
        <taxon>Chryseobacterium group</taxon>
        <taxon>Chryseobacterium</taxon>
    </lineage>
</organism>
<dbReference type="Pfam" id="PF05922">
    <property type="entry name" value="Inhibitor_I9"/>
    <property type="match status" value="1"/>
</dbReference>
<accession>A0A3D9CCQ2</accession>
<feature type="active site" description="Charge relay system" evidence="5">
    <location>
        <position position="220"/>
    </location>
</feature>
<dbReference type="InterPro" id="IPR023827">
    <property type="entry name" value="Peptidase_S8_Asp-AS"/>
</dbReference>
<feature type="active site" description="Charge relay system" evidence="5">
    <location>
        <position position="188"/>
    </location>
</feature>
<keyword evidence="7" id="KW-0732">Signal</keyword>
<dbReference type="InterPro" id="IPR023828">
    <property type="entry name" value="Peptidase_S8_Ser-AS"/>
</dbReference>
<dbReference type="Pfam" id="PF00082">
    <property type="entry name" value="Peptidase_S8"/>
    <property type="match status" value="1"/>
</dbReference>
<keyword evidence="4 5" id="KW-0720">Serine protease</keyword>
<dbReference type="AlphaFoldDB" id="A0A3D9CCQ2"/>
<dbReference type="PANTHER" id="PTHR43806:SF11">
    <property type="entry name" value="CEREVISIN-RELATED"/>
    <property type="match status" value="1"/>
</dbReference>
<dbReference type="InterPro" id="IPR015500">
    <property type="entry name" value="Peptidase_S8_subtilisin-rel"/>
</dbReference>
<evidence type="ECO:0000256" key="7">
    <source>
        <dbReference type="SAM" id="SignalP"/>
    </source>
</evidence>
<dbReference type="SUPFAM" id="SSF52743">
    <property type="entry name" value="Subtilisin-like"/>
    <property type="match status" value="1"/>
</dbReference>
<dbReference type="InterPro" id="IPR050131">
    <property type="entry name" value="Peptidase_S8_subtilisin-like"/>
</dbReference>
<evidence type="ECO:0000259" key="8">
    <source>
        <dbReference type="Pfam" id="PF00082"/>
    </source>
</evidence>
<dbReference type="PROSITE" id="PS00136">
    <property type="entry name" value="SUBTILASE_ASP"/>
    <property type="match status" value="1"/>
</dbReference>
<evidence type="ECO:0000256" key="2">
    <source>
        <dbReference type="ARBA" id="ARBA00022670"/>
    </source>
</evidence>
<dbReference type="GO" id="GO:0005615">
    <property type="term" value="C:extracellular space"/>
    <property type="evidence" value="ECO:0007669"/>
    <property type="project" value="TreeGrafter"/>
</dbReference>
<protein>
    <submittedName>
        <fullName evidence="10">S8 family peptidase</fullName>
    </submittedName>
</protein>
<dbReference type="PANTHER" id="PTHR43806">
    <property type="entry name" value="PEPTIDASE S8"/>
    <property type="match status" value="1"/>
</dbReference>